<keyword evidence="2" id="KW-0808">Transferase</keyword>
<name>A0A381I9K4_CLODI</name>
<feature type="transmembrane region" description="Helical" evidence="1">
    <location>
        <begin position="12"/>
        <end position="31"/>
    </location>
</feature>
<feature type="transmembrane region" description="Helical" evidence="1">
    <location>
        <begin position="37"/>
        <end position="56"/>
    </location>
</feature>
<evidence type="ECO:0000313" key="2">
    <source>
        <dbReference type="EMBL" id="SUY23739.1"/>
    </source>
</evidence>
<dbReference type="AlphaFoldDB" id="A0A381I9K4"/>
<proteinExistence type="predicted"/>
<keyword evidence="2" id="KW-0418">Kinase</keyword>
<gene>
    <name evidence="2" type="ORF">NCTC13307_01883</name>
</gene>
<keyword evidence="1" id="KW-0472">Membrane</keyword>
<keyword evidence="1" id="KW-1133">Transmembrane helix</keyword>
<dbReference type="EMBL" id="UFWD01000001">
    <property type="protein sequence ID" value="SUY23739.1"/>
    <property type="molecule type" value="Genomic_DNA"/>
</dbReference>
<reference evidence="2" key="1">
    <citation type="submission" date="2018-06" db="EMBL/GenBank/DDBJ databases">
        <authorList>
            <consortium name="Pathogen Informatics"/>
            <person name="Doyle S."/>
        </authorList>
    </citation>
    <scope>NUCLEOTIDE SEQUENCE</scope>
    <source>
        <strain evidence="2">NCTC13307</strain>
    </source>
</reference>
<dbReference type="GO" id="GO:0016301">
    <property type="term" value="F:kinase activity"/>
    <property type="evidence" value="ECO:0007669"/>
    <property type="project" value="UniProtKB-KW"/>
</dbReference>
<accession>A0A381I9K4</accession>
<organism evidence="2">
    <name type="scientific">Clostridioides difficile</name>
    <name type="common">Peptoclostridium difficile</name>
    <dbReference type="NCBI Taxonomy" id="1496"/>
    <lineage>
        <taxon>Bacteria</taxon>
        <taxon>Bacillati</taxon>
        <taxon>Bacillota</taxon>
        <taxon>Clostridia</taxon>
        <taxon>Peptostreptococcales</taxon>
        <taxon>Peptostreptococcaceae</taxon>
        <taxon>Clostridioides</taxon>
    </lineage>
</organism>
<sequence length="95" mass="11111">MESKGTLSKNKVYILANGLFLVIALLNINLYTVSINMYRIILLWIFGYSIVYISSFKTDEFIKYIESRVSCISFCKYFRSSKFKNSKNSKLYCLT</sequence>
<keyword evidence="1" id="KW-0812">Transmembrane</keyword>
<protein>
    <submittedName>
        <fullName evidence="2">Two-component sensor histidine kinase</fullName>
    </submittedName>
</protein>
<evidence type="ECO:0000256" key="1">
    <source>
        <dbReference type="SAM" id="Phobius"/>
    </source>
</evidence>